<keyword evidence="1" id="KW-1133">Transmembrane helix</keyword>
<dbReference type="Pfam" id="PF16344">
    <property type="entry name" value="FecR_C"/>
    <property type="match status" value="1"/>
</dbReference>
<evidence type="ECO:0000313" key="4">
    <source>
        <dbReference type="EMBL" id="GAA4143805.1"/>
    </source>
</evidence>
<evidence type="ECO:0000259" key="2">
    <source>
        <dbReference type="Pfam" id="PF04773"/>
    </source>
</evidence>
<dbReference type="PANTHER" id="PTHR30273">
    <property type="entry name" value="PERIPLASMIC SIGNAL SENSOR AND SIGMA FACTOR ACTIVATOR FECR-RELATED"/>
    <property type="match status" value="1"/>
</dbReference>
<evidence type="ECO:0000313" key="5">
    <source>
        <dbReference type="Proteomes" id="UP001500101"/>
    </source>
</evidence>
<evidence type="ECO:0000256" key="1">
    <source>
        <dbReference type="SAM" id="Phobius"/>
    </source>
</evidence>
<reference evidence="5" key="1">
    <citation type="journal article" date="2019" name="Int. J. Syst. Evol. Microbiol.">
        <title>The Global Catalogue of Microorganisms (GCM) 10K type strain sequencing project: providing services to taxonomists for standard genome sequencing and annotation.</title>
        <authorList>
            <consortium name="The Broad Institute Genomics Platform"/>
            <consortium name="The Broad Institute Genome Sequencing Center for Infectious Disease"/>
            <person name="Wu L."/>
            <person name="Ma J."/>
        </authorList>
    </citation>
    <scope>NUCLEOTIDE SEQUENCE [LARGE SCALE GENOMIC DNA]</scope>
    <source>
        <strain evidence="5">JCM 16704</strain>
    </source>
</reference>
<keyword evidence="1" id="KW-0812">Transmembrane</keyword>
<dbReference type="Proteomes" id="UP001500101">
    <property type="component" value="Unassembled WGS sequence"/>
</dbReference>
<feature type="domain" description="Protein FecR C-terminal" evidence="3">
    <location>
        <begin position="308"/>
        <end position="376"/>
    </location>
</feature>
<keyword evidence="1" id="KW-0472">Membrane</keyword>
<dbReference type="Gene3D" id="3.55.50.30">
    <property type="match status" value="1"/>
</dbReference>
<accession>A0ABP7YZ35</accession>
<feature type="domain" description="FecR protein" evidence="2">
    <location>
        <begin position="168"/>
        <end position="260"/>
    </location>
</feature>
<name>A0ABP7YZ35_9SPHI</name>
<evidence type="ECO:0000259" key="3">
    <source>
        <dbReference type="Pfam" id="PF16344"/>
    </source>
</evidence>
<dbReference type="InterPro" id="IPR006860">
    <property type="entry name" value="FecR"/>
</dbReference>
<dbReference type="Gene3D" id="2.60.120.1440">
    <property type="match status" value="1"/>
</dbReference>
<dbReference type="PIRSF" id="PIRSF018266">
    <property type="entry name" value="FecR"/>
    <property type="match status" value="1"/>
</dbReference>
<comment type="caution">
    <text evidence="4">The sequence shown here is derived from an EMBL/GenBank/DDBJ whole genome shotgun (WGS) entry which is preliminary data.</text>
</comment>
<gene>
    <name evidence="4" type="ORF">GCM10022216_26070</name>
</gene>
<dbReference type="RefSeq" id="WP_344675195.1">
    <property type="nucleotide sequence ID" value="NZ_BAAAZI010000011.1"/>
</dbReference>
<dbReference type="Pfam" id="PF04773">
    <property type="entry name" value="FecR"/>
    <property type="match status" value="1"/>
</dbReference>
<dbReference type="InterPro" id="IPR012373">
    <property type="entry name" value="Ferrdict_sens_TM"/>
</dbReference>
<sequence>MNIDKNRLDRYLKGESTPEEQQLIEAWYAQLGADSSLDEKKVDRISMRLDQRMQNEGLLTEIPVKKLSTRKSLRFWYASAAAAALLVFGIYFFSQKHESNTQKDLLADIKAPQGTNAVIVLGDQREVELDKLKNGDTIHADGYQVFRNEHGEITYKVASATGQPVYNTVRTKAGGMTSVQLADGSRVWVNSNSELKYPISFAKHQREVSLNGEAYFEVEKDATRPFYVKSREHTVKVLGTRFNVQNYDNEYKSTLLEGKIALTNKATALGEEVDLEFPVQLRPNQSYDGNRIIFEEDANRAIDWKEGYFDFSNTTLELAAVKLSNWYDVKIKVAGALKNRRIYAQIDRQRSLKDVLETINTVIPIKYEWNNNEVLITNLK</sequence>
<dbReference type="PANTHER" id="PTHR30273:SF2">
    <property type="entry name" value="PROTEIN FECR"/>
    <property type="match status" value="1"/>
</dbReference>
<proteinExistence type="predicted"/>
<dbReference type="EMBL" id="BAAAZI010000011">
    <property type="protein sequence ID" value="GAA4143805.1"/>
    <property type="molecule type" value="Genomic_DNA"/>
</dbReference>
<feature type="transmembrane region" description="Helical" evidence="1">
    <location>
        <begin position="75"/>
        <end position="93"/>
    </location>
</feature>
<organism evidence="4 5">
    <name type="scientific">Sphingobacterium kyonggiense</name>
    <dbReference type="NCBI Taxonomy" id="714075"/>
    <lineage>
        <taxon>Bacteria</taxon>
        <taxon>Pseudomonadati</taxon>
        <taxon>Bacteroidota</taxon>
        <taxon>Sphingobacteriia</taxon>
        <taxon>Sphingobacteriales</taxon>
        <taxon>Sphingobacteriaceae</taxon>
        <taxon>Sphingobacterium</taxon>
    </lineage>
</organism>
<dbReference type="InterPro" id="IPR032508">
    <property type="entry name" value="FecR_C"/>
</dbReference>
<protein>
    <submittedName>
        <fullName evidence="4">FecR domain-containing protein</fullName>
    </submittedName>
</protein>
<keyword evidence="5" id="KW-1185">Reference proteome</keyword>